<dbReference type="Gene3D" id="1.10.10.10">
    <property type="entry name" value="Winged helix-like DNA-binding domain superfamily/Winged helix DNA-binding domain"/>
    <property type="match status" value="1"/>
</dbReference>
<dbReference type="InterPro" id="IPR036390">
    <property type="entry name" value="WH_DNA-bd_sf"/>
</dbReference>
<dbReference type="InterPro" id="IPR036388">
    <property type="entry name" value="WH-like_DNA-bd_sf"/>
</dbReference>
<reference evidence="2 3" key="1">
    <citation type="submission" date="2016-01" db="EMBL/GenBank/DDBJ databases">
        <title>Amycolatopsis coloradensis genome sequencing and assembly.</title>
        <authorList>
            <person name="Mayilraj S."/>
        </authorList>
    </citation>
    <scope>NUCLEOTIDE SEQUENCE [LARGE SCALE GENOMIC DNA]</scope>
    <source>
        <strain evidence="2 3">DSM 44225</strain>
    </source>
</reference>
<dbReference type="GO" id="GO:0003700">
    <property type="term" value="F:DNA-binding transcription factor activity"/>
    <property type="evidence" value="ECO:0007669"/>
    <property type="project" value="InterPro"/>
</dbReference>
<dbReference type="Pfam" id="PF12802">
    <property type="entry name" value="MarR_2"/>
    <property type="match status" value="1"/>
</dbReference>
<dbReference type="EMBL" id="MQUQ01000021">
    <property type="protein sequence ID" value="OLZ44941.1"/>
    <property type="molecule type" value="Genomic_DNA"/>
</dbReference>
<evidence type="ECO:0000313" key="2">
    <source>
        <dbReference type="EMBL" id="OLZ44941.1"/>
    </source>
</evidence>
<gene>
    <name evidence="2" type="ORF">BS329_34860</name>
</gene>
<sequence>MENSSQERAARWQGLPSWLLTQTANHAHRLVTDGFSAVNARGYHYRVLATLEEFGPASQATLGRRSGIHVSEMVATINELAERELVERAPDPADRRRNVISLTTAGKRQLRRLEKQLAERQDELLEPLSPGERERFTELLSKLLGHHDRRTGEAWADQSQA</sequence>
<dbReference type="SUPFAM" id="SSF46785">
    <property type="entry name" value="Winged helix' DNA-binding domain"/>
    <property type="match status" value="1"/>
</dbReference>
<dbReference type="SMART" id="SM00347">
    <property type="entry name" value="HTH_MARR"/>
    <property type="match status" value="1"/>
</dbReference>
<proteinExistence type="predicted"/>
<dbReference type="OrthoDB" id="4826718at2"/>
<dbReference type="InterPro" id="IPR039422">
    <property type="entry name" value="MarR/SlyA-like"/>
</dbReference>
<name>A0A1R0KH01_9PSEU</name>
<evidence type="ECO:0000259" key="1">
    <source>
        <dbReference type="PROSITE" id="PS50995"/>
    </source>
</evidence>
<dbReference type="AlphaFoldDB" id="A0A1R0KH01"/>
<keyword evidence="3" id="KW-1185">Reference proteome</keyword>
<dbReference type="Proteomes" id="UP000187486">
    <property type="component" value="Unassembled WGS sequence"/>
</dbReference>
<protein>
    <submittedName>
        <fullName evidence="2">MarR family transcriptional regulator</fullName>
    </submittedName>
</protein>
<dbReference type="RefSeq" id="WP_076166907.1">
    <property type="nucleotide sequence ID" value="NZ_JBEZVB010000034.1"/>
</dbReference>
<dbReference type="PANTHER" id="PTHR33164:SF95">
    <property type="entry name" value="TRANSCRIPTIONAL REGULATOR"/>
    <property type="match status" value="1"/>
</dbReference>
<organism evidence="2 3">
    <name type="scientific">Amycolatopsis coloradensis</name>
    <dbReference type="NCBI Taxonomy" id="76021"/>
    <lineage>
        <taxon>Bacteria</taxon>
        <taxon>Bacillati</taxon>
        <taxon>Actinomycetota</taxon>
        <taxon>Actinomycetes</taxon>
        <taxon>Pseudonocardiales</taxon>
        <taxon>Pseudonocardiaceae</taxon>
        <taxon>Amycolatopsis</taxon>
    </lineage>
</organism>
<dbReference type="InterPro" id="IPR000835">
    <property type="entry name" value="HTH_MarR-typ"/>
</dbReference>
<dbReference type="PANTHER" id="PTHR33164">
    <property type="entry name" value="TRANSCRIPTIONAL REGULATOR, MARR FAMILY"/>
    <property type="match status" value="1"/>
</dbReference>
<evidence type="ECO:0000313" key="3">
    <source>
        <dbReference type="Proteomes" id="UP000187486"/>
    </source>
</evidence>
<dbReference type="STRING" id="76021.BS329_34860"/>
<comment type="caution">
    <text evidence="2">The sequence shown here is derived from an EMBL/GenBank/DDBJ whole genome shotgun (WGS) entry which is preliminary data.</text>
</comment>
<dbReference type="PRINTS" id="PR00598">
    <property type="entry name" value="HTHMARR"/>
</dbReference>
<dbReference type="GO" id="GO:0006950">
    <property type="term" value="P:response to stress"/>
    <property type="evidence" value="ECO:0007669"/>
    <property type="project" value="TreeGrafter"/>
</dbReference>
<accession>A0A1R0KH01</accession>
<dbReference type="PROSITE" id="PS50995">
    <property type="entry name" value="HTH_MARR_2"/>
    <property type="match status" value="1"/>
</dbReference>
<feature type="domain" description="HTH marR-type" evidence="1">
    <location>
        <begin position="1"/>
        <end position="145"/>
    </location>
</feature>